<keyword evidence="2" id="KW-1185">Reference proteome</keyword>
<organism evidence="1 2">
    <name type="scientific">Cenococcum geophilum 1.58</name>
    <dbReference type="NCBI Taxonomy" id="794803"/>
    <lineage>
        <taxon>Eukaryota</taxon>
        <taxon>Fungi</taxon>
        <taxon>Dikarya</taxon>
        <taxon>Ascomycota</taxon>
        <taxon>Pezizomycotina</taxon>
        <taxon>Dothideomycetes</taxon>
        <taxon>Pleosporomycetidae</taxon>
        <taxon>Gloniales</taxon>
        <taxon>Gloniaceae</taxon>
        <taxon>Cenococcum</taxon>
    </lineage>
</organism>
<dbReference type="Proteomes" id="UP000250078">
    <property type="component" value="Unassembled WGS sequence"/>
</dbReference>
<sequence length="396" mass="44274">MPAFGFAVGDFIASAELLCSVIKSLRETDGAAFEFQQLQTELAFLSNVLSELKILDNVIPNATSAQKASAAKFVQGSWSRLSALFDKVGKFEKYLGESASKGKLPTAAMKARWALFHSHDVTNLHQKIAEQLSNLNLYLEMQQIKEIKALASDNQQALQSIISSLKEQQSRKDTEAERAILVEALLSATTKLEQVSKDICSCNAGLGPQTARNQPPQLLQSTYAVHGDDMSAEACPHSGSQSAIKHYTKIDKPLNQLTTRLAILVADLVESIIVGLWVLLWEFLRRAFLRFQTLQHPAMRFEIPVSHISRCIRFFDALGGSHVLEYNMFRDWQVFEVHLRKQFFNAPGYKKVQRGSKVGMSIVITELEIKDRRCPRPNCDGNLSLPAGLQPLRSQW</sequence>
<accession>A0ACC8EN82</accession>
<proteinExistence type="predicted"/>
<reference evidence="1 2" key="1">
    <citation type="journal article" date="2016" name="Nat. Commun.">
        <title>Ectomycorrhizal ecology is imprinted in the genome of the dominant symbiotic fungus Cenococcum geophilum.</title>
        <authorList>
            <consortium name="DOE Joint Genome Institute"/>
            <person name="Peter M."/>
            <person name="Kohler A."/>
            <person name="Ohm R.A."/>
            <person name="Kuo A."/>
            <person name="Krutzmann J."/>
            <person name="Morin E."/>
            <person name="Arend M."/>
            <person name="Barry K.W."/>
            <person name="Binder M."/>
            <person name="Choi C."/>
            <person name="Clum A."/>
            <person name="Copeland A."/>
            <person name="Grisel N."/>
            <person name="Haridas S."/>
            <person name="Kipfer T."/>
            <person name="LaButti K."/>
            <person name="Lindquist E."/>
            <person name="Lipzen A."/>
            <person name="Maire R."/>
            <person name="Meier B."/>
            <person name="Mihaltcheva S."/>
            <person name="Molinier V."/>
            <person name="Murat C."/>
            <person name="Poggeler S."/>
            <person name="Quandt C.A."/>
            <person name="Sperisen C."/>
            <person name="Tritt A."/>
            <person name="Tisserant E."/>
            <person name="Crous P.W."/>
            <person name="Henrissat B."/>
            <person name="Nehls U."/>
            <person name="Egli S."/>
            <person name="Spatafora J.W."/>
            <person name="Grigoriev I.V."/>
            <person name="Martin F.M."/>
        </authorList>
    </citation>
    <scope>NUCLEOTIDE SEQUENCE [LARGE SCALE GENOMIC DNA]</scope>
    <source>
        <strain evidence="1 2">1.58</strain>
    </source>
</reference>
<evidence type="ECO:0000313" key="2">
    <source>
        <dbReference type="Proteomes" id="UP000250078"/>
    </source>
</evidence>
<evidence type="ECO:0000313" key="1">
    <source>
        <dbReference type="EMBL" id="OCK87745.1"/>
    </source>
</evidence>
<dbReference type="EMBL" id="KV748255">
    <property type="protein sequence ID" value="OCK87745.1"/>
    <property type="molecule type" value="Genomic_DNA"/>
</dbReference>
<gene>
    <name evidence="1" type="ORF">K441DRAFT_682382</name>
</gene>
<protein>
    <submittedName>
        <fullName evidence="1">Uncharacterized protein</fullName>
    </submittedName>
</protein>
<name>A0ACC8EN82_9PEZI</name>